<feature type="domain" description="Clip" evidence="6">
    <location>
        <begin position="68"/>
        <end position="122"/>
    </location>
</feature>
<dbReference type="Pfam" id="PF12032">
    <property type="entry name" value="CLIP"/>
    <property type="match status" value="1"/>
</dbReference>
<evidence type="ECO:0000256" key="2">
    <source>
        <dbReference type="ARBA" id="ARBA00022729"/>
    </source>
</evidence>
<dbReference type="PROSITE" id="PS51888">
    <property type="entry name" value="CLIP"/>
    <property type="match status" value="1"/>
</dbReference>
<dbReference type="InterPro" id="IPR038565">
    <property type="entry name" value="CLIP_sf"/>
</dbReference>
<keyword evidence="3" id="KW-0378">Hydrolase</keyword>
<keyword evidence="4" id="KW-0720">Serine protease</keyword>
<evidence type="ECO:0000256" key="1">
    <source>
        <dbReference type="ARBA" id="ARBA00022670"/>
    </source>
</evidence>
<evidence type="ECO:0000256" key="4">
    <source>
        <dbReference type="ARBA" id="ARBA00022825"/>
    </source>
</evidence>
<keyword evidence="5" id="KW-1015">Disulfide bond</keyword>
<evidence type="ECO:0000256" key="3">
    <source>
        <dbReference type="ARBA" id="ARBA00022801"/>
    </source>
</evidence>
<evidence type="ECO:0000313" key="7">
    <source>
        <dbReference type="EMBL" id="KAJ8979418.1"/>
    </source>
</evidence>
<dbReference type="EMBL" id="JAPWTJ010000341">
    <property type="protein sequence ID" value="KAJ8979418.1"/>
    <property type="molecule type" value="Genomic_DNA"/>
</dbReference>
<organism evidence="7 8">
    <name type="scientific">Molorchus minor</name>
    <dbReference type="NCBI Taxonomy" id="1323400"/>
    <lineage>
        <taxon>Eukaryota</taxon>
        <taxon>Metazoa</taxon>
        <taxon>Ecdysozoa</taxon>
        <taxon>Arthropoda</taxon>
        <taxon>Hexapoda</taxon>
        <taxon>Insecta</taxon>
        <taxon>Pterygota</taxon>
        <taxon>Neoptera</taxon>
        <taxon>Endopterygota</taxon>
        <taxon>Coleoptera</taxon>
        <taxon>Polyphaga</taxon>
        <taxon>Cucujiformia</taxon>
        <taxon>Chrysomeloidea</taxon>
        <taxon>Cerambycidae</taxon>
        <taxon>Lamiinae</taxon>
        <taxon>Monochamini</taxon>
        <taxon>Molorchus</taxon>
    </lineage>
</organism>
<evidence type="ECO:0000259" key="6">
    <source>
        <dbReference type="PROSITE" id="PS51888"/>
    </source>
</evidence>
<dbReference type="SMART" id="SM00680">
    <property type="entry name" value="CLIP"/>
    <property type="match status" value="1"/>
</dbReference>
<accession>A0ABQ9JPA0</accession>
<keyword evidence="8" id="KW-1185">Reference proteome</keyword>
<name>A0ABQ9JPA0_9CUCU</name>
<proteinExistence type="predicted"/>
<dbReference type="InterPro" id="IPR022700">
    <property type="entry name" value="CLIP"/>
</dbReference>
<dbReference type="Proteomes" id="UP001162164">
    <property type="component" value="Unassembled WGS sequence"/>
</dbReference>
<dbReference type="Gene3D" id="3.30.1640.30">
    <property type="match status" value="1"/>
</dbReference>
<evidence type="ECO:0000313" key="8">
    <source>
        <dbReference type="Proteomes" id="UP001162164"/>
    </source>
</evidence>
<evidence type="ECO:0000256" key="5">
    <source>
        <dbReference type="ARBA" id="ARBA00023157"/>
    </source>
</evidence>
<reference evidence="7" key="1">
    <citation type="journal article" date="2023" name="Insect Mol. Biol.">
        <title>Genome sequencing provides insights into the evolution of gene families encoding plant cell wall-degrading enzymes in longhorned beetles.</title>
        <authorList>
            <person name="Shin N.R."/>
            <person name="Okamura Y."/>
            <person name="Kirsch R."/>
            <person name="Pauchet Y."/>
        </authorList>
    </citation>
    <scope>NUCLEOTIDE SEQUENCE</scope>
    <source>
        <strain evidence="7">MMC_N1</strain>
    </source>
</reference>
<gene>
    <name evidence="7" type="ORF">NQ317_002198</name>
</gene>
<sequence>MSTTGGAHPCCLPQEVVPTVGEGFNKNFWDEGGGKQVGGSYDRIPDADSRDKRLMLWQSTNKKRVREYCTTPDGQSGRCILPKDCQSLVDYVDSIKPVPEKIRIKLREYSCAYGRNYTKMCCPSQAIHFNMEDEMPPPDVTRHKNLNLLPTDCGFVDAVDRLRGGEDAGFNEFPWVALFVI</sequence>
<protein>
    <recommendedName>
        <fullName evidence="6">Clip domain-containing protein</fullName>
    </recommendedName>
</protein>
<keyword evidence="1" id="KW-0645">Protease</keyword>
<comment type="caution">
    <text evidence="7">The sequence shown here is derived from an EMBL/GenBank/DDBJ whole genome shotgun (WGS) entry which is preliminary data.</text>
</comment>
<keyword evidence="2" id="KW-0732">Signal</keyword>